<dbReference type="AlphaFoldDB" id="A0A0K1Q2M0"/>
<accession>A0A0K1Q2M0</accession>
<sequence length="302" mass="32582">MVGRHLVDVLLARGARVIALVRSPGSHPFPPDVDLRQWQARDPVAPVGGADAIVNLVGNPIFAKTWTAARKEELAETRRAATRSLVEGLRKAGGEGRTFVSSSAIEYAGDTGDALVDETASLGKGFTAELAAMWETEARRAVDTGARLVLLRQSLVLGREGGTIAALLPIYRRGFGGTLGPGQQWMSWIHVEDAARLIVHAIDDPRIRGPLVSASPNPVTNRTFARSFARAVHRPRLGPMPAPIMRLFLGERAELFLQSHRAVPRLALATGFRFRFPDLDEALGDLLGHVHGPAERPATATT</sequence>
<keyword evidence="5" id="KW-1185">Reference proteome</keyword>
<dbReference type="KEGG" id="llu:AKJ09_06724"/>
<dbReference type="Pfam" id="PF08338">
    <property type="entry name" value="DUF1731"/>
    <property type="match status" value="1"/>
</dbReference>
<protein>
    <submittedName>
        <fullName evidence="4">Cell division inhibitor</fullName>
    </submittedName>
</protein>
<evidence type="ECO:0000256" key="1">
    <source>
        <dbReference type="ARBA" id="ARBA00009353"/>
    </source>
</evidence>
<dbReference type="InterPro" id="IPR036291">
    <property type="entry name" value="NAD(P)-bd_dom_sf"/>
</dbReference>
<dbReference type="Pfam" id="PF01370">
    <property type="entry name" value="Epimerase"/>
    <property type="match status" value="1"/>
</dbReference>
<dbReference type="STRING" id="1391654.AKJ09_06724"/>
<dbReference type="PANTHER" id="PTHR11092:SF0">
    <property type="entry name" value="EPIMERASE FAMILY PROTEIN SDR39U1"/>
    <property type="match status" value="1"/>
</dbReference>
<feature type="domain" description="DUF1731" evidence="3">
    <location>
        <begin position="240"/>
        <end position="286"/>
    </location>
</feature>
<comment type="similarity">
    <text evidence="1">Belongs to the NAD(P)-dependent epimerase/dehydratase family. SDR39U1 subfamily.</text>
</comment>
<evidence type="ECO:0000259" key="3">
    <source>
        <dbReference type="Pfam" id="PF08338"/>
    </source>
</evidence>
<evidence type="ECO:0000259" key="2">
    <source>
        <dbReference type="Pfam" id="PF01370"/>
    </source>
</evidence>
<name>A0A0K1Q2M0_9BACT</name>
<dbReference type="InterPro" id="IPR010099">
    <property type="entry name" value="SDR39U1"/>
</dbReference>
<organism evidence="4 5">
    <name type="scientific">Labilithrix luteola</name>
    <dbReference type="NCBI Taxonomy" id="1391654"/>
    <lineage>
        <taxon>Bacteria</taxon>
        <taxon>Pseudomonadati</taxon>
        <taxon>Myxococcota</taxon>
        <taxon>Polyangia</taxon>
        <taxon>Polyangiales</taxon>
        <taxon>Labilitrichaceae</taxon>
        <taxon>Labilithrix</taxon>
    </lineage>
</organism>
<evidence type="ECO:0000313" key="4">
    <source>
        <dbReference type="EMBL" id="AKV00061.1"/>
    </source>
</evidence>
<dbReference type="EMBL" id="CP012333">
    <property type="protein sequence ID" value="AKV00061.1"/>
    <property type="molecule type" value="Genomic_DNA"/>
</dbReference>
<feature type="domain" description="NAD-dependent epimerase/dehydratase" evidence="2">
    <location>
        <begin position="1"/>
        <end position="205"/>
    </location>
</feature>
<keyword evidence="4" id="KW-0132">Cell division</keyword>
<dbReference type="InterPro" id="IPR013549">
    <property type="entry name" value="DUF1731"/>
</dbReference>
<reference evidence="4 5" key="1">
    <citation type="submission" date="2015-08" db="EMBL/GenBank/DDBJ databases">
        <authorList>
            <person name="Babu N.S."/>
            <person name="Beckwith C.J."/>
            <person name="Beseler K.G."/>
            <person name="Brison A."/>
            <person name="Carone J.V."/>
            <person name="Caskin T.P."/>
            <person name="Diamond M."/>
            <person name="Durham M.E."/>
            <person name="Foxe J.M."/>
            <person name="Go M."/>
            <person name="Henderson B.A."/>
            <person name="Jones I.B."/>
            <person name="McGettigan J.A."/>
            <person name="Micheletti S.J."/>
            <person name="Nasrallah M.E."/>
            <person name="Ortiz D."/>
            <person name="Piller C.R."/>
            <person name="Privatt S.R."/>
            <person name="Schneider S.L."/>
            <person name="Sharp S."/>
            <person name="Smith T.C."/>
            <person name="Stanton J.D."/>
            <person name="Ullery H.E."/>
            <person name="Wilson R.J."/>
            <person name="Serrano M.G."/>
            <person name="Buck G."/>
            <person name="Lee V."/>
            <person name="Wang Y."/>
            <person name="Carvalho R."/>
            <person name="Voegtly L."/>
            <person name="Shi R."/>
            <person name="Duckworth R."/>
            <person name="Johnson A."/>
            <person name="Loviza R."/>
            <person name="Walstead R."/>
            <person name="Shah Z."/>
            <person name="Kiflezghi M."/>
            <person name="Wade K."/>
            <person name="Ball S.L."/>
            <person name="Bradley K.W."/>
            <person name="Asai D.J."/>
            <person name="Bowman C.A."/>
            <person name="Russell D.A."/>
            <person name="Pope W.H."/>
            <person name="Jacobs-Sera D."/>
            <person name="Hendrix R.W."/>
            <person name="Hatfull G.F."/>
        </authorList>
    </citation>
    <scope>NUCLEOTIDE SEQUENCE [LARGE SCALE GENOMIC DNA]</scope>
    <source>
        <strain evidence="4 5">DSM 27648</strain>
    </source>
</reference>
<evidence type="ECO:0000313" key="5">
    <source>
        <dbReference type="Proteomes" id="UP000064967"/>
    </source>
</evidence>
<keyword evidence="4" id="KW-0131">Cell cycle</keyword>
<dbReference type="SUPFAM" id="SSF51735">
    <property type="entry name" value="NAD(P)-binding Rossmann-fold domains"/>
    <property type="match status" value="1"/>
</dbReference>
<dbReference type="Proteomes" id="UP000064967">
    <property type="component" value="Chromosome"/>
</dbReference>
<gene>
    <name evidence="4" type="ORF">AKJ09_06724</name>
</gene>
<proteinExistence type="inferred from homology"/>
<dbReference type="PANTHER" id="PTHR11092">
    <property type="entry name" value="SUGAR NUCLEOTIDE EPIMERASE RELATED"/>
    <property type="match status" value="1"/>
</dbReference>
<dbReference type="NCBIfam" id="TIGR01777">
    <property type="entry name" value="yfcH"/>
    <property type="match status" value="1"/>
</dbReference>
<dbReference type="InterPro" id="IPR001509">
    <property type="entry name" value="Epimerase_deHydtase"/>
</dbReference>
<dbReference type="Gene3D" id="3.40.50.720">
    <property type="entry name" value="NAD(P)-binding Rossmann-like Domain"/>
    <property type="match status" value="1"/>
</dbReference>
<dbReference type="GO" id="GO:0051301">
    <property type="term" value="P:cell division"/>
    <property type="evidence" value="ECO:0007669"/>
    <property type="project" value="UniProtKB-KW"/>
</dbReference>